<evidence type="ECO:0000313" key="3">
    <source>
        <dbReference type="Proteomes" id="UP000466864"/>
    </source>
</evidence>
<evidence type="ECO:0000256" key="1">
    <source>
        <dbReference type="SAM" id="MobiDB-lite"/>
    </source>
</evidence>
<feature type="region of interest" description="Disordered" evidence="1">
    <location>
        <begin position="950"/>
        <end position="971"/>
    </location>
</feature>
<dbReference type="Proteomes" id="UP000466864">
    <property type="component" value="Unassembled WGS sequence"/>
</dbReference>
<feature type="compositionally biased region" description="Polar residues" evidence="1">
    <location>
        <begin position="950"/>
        <end position="963"/>
    </location>
</feature>
<evidence type="ECO:0008006" key="4">
    <source>
        <dbReference type="Google" id="ProtNLM"/>
    </source>
</evidence>
<protein>
    <recommendedName>
        <fullName evidence="4">Tape measure protein</fullName>
    </recommendedName>
</protein>
<proteinExistence type="predicted"/>
<reference evidence="2 3" key="1">
    <citation type="submission" date="2019-08" db="EMBL/GenBank/DDBJ databases">
        <title>In-depth cultivation of the pig gut microbiome towards novel bacterial diversity and tailored functional studies.</title>
        <authorList>
            <person name="Wylensek D."/>
            <person name="Hitch T.C.A."/>
            <person name="Clavel T."/>
        </authorList>
    </citation>
    <scope>NUCLEOTIDE SEQUENCE [LARGE SCALE GENOMIC DNA]</scope>
    <source>
        <strain evidence="2 3">Oil+RF-744-WCA-WT-13</strain>
    </source>
</reference>
<sequence length="2094" mass="223562">MSDNTIDRLGIEVVSNARQAQQALEGLSSAMKRAARVSGQFNSAERSVLRFSASLSALSKVNLGSTISQLREISDIDISKLNKTVTIDIKLKGADEASRLPQAIQSAIDSTKVDSKKITNQIAKAFHITGADKKEIQSNMDSLVSSWANGVSNWKTVERIPEIVMHSGSVARADFDESISGMREEYQQFLDYMNSHQFRVGAGTYGSEWNEKVNQTGMFKYFTKTNKQVGELDGSFRELEQMFPTIFTADDAAAQTEEDQLDRIIAKINEARDAVSKKPISLYSQKDQDDIYGKFFLGFLNDAKRLRGRVDSEKQSALASSEGKIPIDVQIDESRIETQIQQAINRATSRKYDVKSINLNVDTSTLTNSIASVINGIDMSKLPVIADNMQRLAQSIGVLKTANLKDTGITQFANSLTKLSSADMSGFDSSVLDKIVDTVQRVSKLGDVSANINRLVSALARLANAGDKTQTVASSLPQMGVALKGVVETMQNASGLPDEINQFVSSLAKLATAGSKAQTTSDNLATLGDAIVSLAQKLNSMPQINDNVNKFVSSVGQIVSAGSKAGSAARGIQNAASSSYGGSGRWNAVTQVANGISNKFNAALRQSVTIARSAKSSVDGFFNSLKLGSSGINSISAGIKTMIASMLGFQGIVKLFNLGKQAITWGSDITELENVVDVAFGNLGKNFTDLSGKIYEFAQNSQEQYGISEIAARRYTGTLMSMFNSSGFDASDKMHKEAAQMSLDLTKLSGDLASFYNIPNDEAFQKIQSGMAGMVRPLRDLGINMSVANLDAYAMSQGIGQSYREMSQANQQMLRYSYLMSVTSAQQGDFARTSNTYANQMRILKLNFQQLAATIGQGLISAIAPAIHALNVLMKYLIAAANAFRNFMYTLFGKVAPAAKGISTGLGGLGDDADNLATGADNAASGLGDAADNAKKLKKELSVLPFDELNQLNKQTETPKTSTGGSGGGGGAGGGSGLDDLLGFDVDQLTGGNKTADAINKWAKKIKDAFLNHDWYGVGATIADMLNTGLAKLYGVLNSPKLKRAIDHFTSAIAQGINGFVDNFDWELLGRAAGSMVNRFVQAFNGLVERINWRNIGSCLAKNVNGLVDEIDWKGVGNAIGNGIMVPWRMANGFVHGLKWDELGRSLGNLINGANQKINWSVVADTLTAGINGAFVTLKNFTASVNWKEIADNIVNGINTFISRVDWKGNARALNQFIQNLLDALVDIVKRTDWEAVGNAIGTSLQNIDWGAILQKVVTILWDAFSGIMKGMYQTPAGAIAATLALAVGAVKTIAGIDNLLVPFVNVFSSTHVDSVLAPVIKSALGNVLKKAGIEGISDAGAAVQLALESMLSSTVGTVGLITAVTAVGVGGIKLLADAIDGLQGGNGKTTIAGSALHSFVGELESLGQISQTSADQLWSFIEQEESAGKTTSQIADDVMSKLSQMGVSSDGAKTALNSLSDQGQITADSVDAIGQAVNENSSKLQGFKGELDFSNVNAKQGLSDVRQALVELSTSADDWQARGVYRNILSQFDDTRNSGITAQDGYAMVINSIKDAGLATDEFSDKLSLKYAASIDTAKNSTDNMNASVSNLANSGDWQTVYDRIGEISTSSDGMAQEFSEHVYPVLEESREHGQTVQDSLNNIQNAVTSATTDMSGKLDAWQNEVLAYHDQIKTTLENTATDWGTLDANQSQSLDSLNANLENSIQNQQTALSNMEALNNAGLDKATVQAILNQIDPSTQAMSDLIGHLQAGDGEWEAFHSKIQQSLDMQTDIQQMADKMTTDFATSTAPAFVTIGDDFKTQGGQIGGFLVKGVSDGVFNNVGDAKTAMSNLSDNIIKQINSDLGIHSPSIVMIEKGKYIVQGLANGVASNYQFAVEAINVILGRIRRIVDYFNVKKEGAGITKSLCEGISSESSTVISGVNGIVKSIGDALSNVSFYNEGYQMGQSLARGFSSVDIPTPHLYVSAWSRNQVEDAVYYTPNYGVSWYERGGLFKGGNGQIIGVAENGKDEAVIPLEDNRAMSKIAESIISAGGMNNSMNESAIERAVERGMANALSSGAIGVTVYSTLQTDDETLARSVSRGQEKINYRYNK</sequence>
<comment type="caution">
    <text evidence="2">The sequence shown here is derived from an EMBL/GenBank/DDBJ whole genome shotgun (WGS) entry which is preliminary data.</text>
</comment>
<dbReference type="RefSeq" id="WP_154457390.1">
    <property type="nucleotide sequence ID" value="NZ_VUMV01000002.1"/>
</dbReference>
<accession>A0A7X2P7I0</accession>
<keyword evidence="3" id="KW-1185">Reference proteome</keyword>
<gene>
    <name evidence="2" type="ORF">FYJ60_04585</name>
</gene>
<organism evidence="2 3">
    <name type="scientific">Bilifractor porci</name>
    <dbReference type="NCBI Taxonomy" id="2606636"/>
    <lineage>
        <taxon>Bacteria</taxon>
        <taxon>Bacillati</taxon>
        <taxon>Bacillota</taxon>
        <taxon>Clostridia</taxon>
        <taxon>Lachnospirales</taxon>
        <taxon>Lachnospiraceae</taxon>
        <taxon>Bilifractor</taxon>
    </lineage>
</organism>
<evidence type="ECO:0000313" key="2">
    <source>
        <dbReference type="EMBL" id="MST81586.1"/>
    </source>
</evidence>
<dbReference type="EMBL" id="VUMV01000002">
    <property type="protein sequence ID" value="MST81586.1"/>
    <property type="molecule type" value="Genomic_DNA"/>
</dbReference>
<name>A0A7X2P7I0_9FIRM</name>